<evidence type="ECO:0000313" key="1">
    <source>
        <dbReference type="EMBL" id="DAF90944.1"/>
    </source>
</evidence>
<organism evidence="1">
    <name type="scientific">Podoviridae sp. ctrJu12</name>
    <dbReference type="NCBI Taxonomy" id="2825278"/>
    <lineage>
        <taxon>Viruses</taxon>
        <taxon>Duplodnaviria</taxon>
        <taxon>Heunggongvirae</taxon>
        <taxon>Uroviricota</taxon>
        <taxon>Caudoviricetes</taxon>
    </lineage>
</organism>
<dbReference type="EMBL" id="BK016040">
    <property type="protein sequence ID" value="DAF90944.1"/>
    <property type="molecule type" value="Genomic_DNA"/>
</dbReference>
<protein>
    <submittedName>
        <fullName evidence="1">Uncharacterized protein</fullName>
    </submittedName>
</protein>
<accession>A0A8S5U910</accession>
<sequence>MNRNIKAEYDGKHFALAAEECNTVELLSFACDVVEQALHIVAGDDTELFNEAKAAIIEEIQGINEVHHERILQ</sequence>
<proteinExistence type="predicted"/>
<reference evidence="1" key="1">
    <citation type="journal article" date="2021" name="Proc. Natl. Acad. Sci. U.S.A.">
        <title>A Catalog of Tens of Thousands of Viruses from Human Metagenomes Reveals Hidden Associations with Chronic Diseases.</title>
        <authorList>
            <person name="Tisza M.J."/>
            <person name="Buck C.B."/>
        </authorList>
    </citation>
    <scope>NUCLEOTIDE SEQUENCE</scope>
    <source>
        <strain evidence="1">CtrJu12</strain>
    </source>
</reference>
<name>A0A8S5U910_9CAUD</name>